<dbReference type="Proteomes" id="UP001057375">
    <property type="component" value="Unassembled WGS sequence"/>
</dbReference>
<gene>
    <name evidence="1" type="ORF">ADUPG1_013228</name>
</gene>
<sequence length="187" mass="21327">MHEVGFEPTRGNPHKILTVLLIKFCNFFIKDGWIDRKPPSGSQSNLIKIDLRSIEESLSKSRSSKAKPLGSVVDFLKGRSGIRFQVLSLPFVSPTYVHKIFLSMENGWFNPKTLAIKFITASGKHVTRVYQFRRMKHTVEWHELSVRVDNVVKCVLKHVSTWPEYETTGLRDIKFVSAESSGCCCIV</sequence>
<reference evidence="1" key="1">
    <citation type="submission" date="2022-03" db="EMBL/GenBank/DDBJ databases">
        <title>Draft genome sequence of Aduncisulcus paluster, a free-living microaerophilic Fornicata.</title>
        <authorList>
            <person name="Yuyama I."/>
            <person name="Kume K."/>
            <person name="Tamura T."/>
            <person name="Inagaki Y."/>
            <person name="Hashimoto T."/>
        </authorList>
    </citation>
    <scope>NUCLEOTIDE SEQUENCE</scope>
    <source>
        <strain evidence="1">NY0171</strain>
    </source>
</reference>
<proteinExistence type="predicted"/>
<protein>
    <submittedName>
        <fullName evidence="1">Uncharacterized protein</fullName>
    </submittedName>
</protein>
<accession>A0ABQ5K288</accession>
<name>A0ABQ5K288_9EUKA</name>
<organism evidence="1 2">
    <name type="scientific">Aduncisulcus paluster</name>
    <dbReference type="NCBI Taxonomy" id="2918883"/>
    <lineage>
        <taxon>Eukaryota</taxon>
        <taxon>Metamonada</taxon>
        <taxon>Carpediemonas-like organisms</taxon>
        <taxon>Aduncisulcus</taxon>
    </lineage>
</organism>
<dbReference type="EMBL" id="BQXS01012635">
    <property type="protein sequence ID" value="GKT26073.1"/>
    <property type="molecule type" value="Genomic_DNA"/>
</dbReference>
<comment type="caution">
    <text evidence="1">The sequence shown here is derived from an EMBL/GenBank/DDBJ whole genome shotgun (WGS) entry which is preliminary data.</text>
</comment>
<evidence type="ECO:0000313" key="2">
    <source>
        <dbReference type="Proteomes" id="UP001057375"/>
    </source>
</evidence>
<evidence type="ECO:0000313" key="1">
    <source>
        <dbReference type="EMBL" id="GKT26073.1"/>
    </source>
</evidence>
<keyword evidence="2" id="KW-1185">Reference proteome</keyword>